<dbReference type="PANTHER" id="PTHR38795">
    <property type="entry name" value="DUF6604 DOMAIN-CONTAINING PROTEIN"/>
    <property type="match status" value="1"/>
</dbReference>
<keyword evidence="4" id="KW-1185">Reference proteome</keyword>
<dbReference type="OrthoDB" id="5238236at2759"/>
<feature type="domain" description="DUF6604" evidence="2">
    <location>
        <begin position="12"/>
        <end position="277"/>
    </location>
</feature>
<dbReference type="Pfam" id="PF20253">
    <property type="entry name" value="DUF6604"/>
    <property type="match status" value="1"/>
</dbReference>
<gene>
    <name evidence="3" type="ORF">PENANT_c143G11422</name>
</gene>
<feature type="compositionally biased region" description="Basic residues" evidence="1">
    <location>
        <begin position="46"/>
        <end position="57"/>
    </location>
</feature>
<dbReference type="AlphaFoldDB" id="A0A1V6PFL3"/>
<evidence type="ECO:0000259" key="2">
    <source>
        <dbReference type="Pfam" id="PF20253"/>
    </source>
</evidence>
<accession>A0A1V6PFL3</accession>
<name>A0A1V6PFL3_9EURO</name>
<feature type="region of interest" description="Disordered" evidence="1">
    <location>
        <begin position="36"/>
        <end position="66"/>
    </location>
</feature>
<evidence type="ECO:0000313" key="4">
    <source>
        <dbReference type="Proteomes" id="UP000191672"/>
    </source>
</evidence>
<organism evidence="3 4">
    <name type="scientific">Penicillium antarcticum</name>
    <dbReference type="NCBI Taxonomy" id="416450"/>
    <lineage>
        <taxon>Eukaryota</taxon>
        <taxon>Fungi</taxon>
        <taxon>Dikarya</taxon>
        <taxon>Ascomycota</taxon>
        <taxon>Pezizomycotina</taxon>
        <taxon>Eurotiomycetes</taxon>
        <taxon>Eurotiomycetidae</taxon>
        <taxon>Eurotiales</taxon>
        <taxon>Aspergillaceae</taxon>
        <taxon>Penicillium</taxon>
    </lineage>
</organism>
<sequence length="870" mass="98535">MLPKYLQSSYTRYKDDTNSFATWLLEAATKCGHRPDGLASIPSSLKKGKGKGKSKAKSKNDGANASTEPIQYNATIKELQMLAEVVAKSTLVVPRQILVIAKRAIKLRRQVTSWFLGQGDSEDNKRHEHFISALEKVCETLKWKVSESANQDARKPPPEADYDGDDAELDMFLNRFAVLTVEEPQESELSQYASPESQQIVQVELVENEEEEKDAADAVLAYTLFKTLCLFRDLHNMRAFISQTWSEYRDKKIDLMNAAVVTDGALQLARDLVQEVMDDYDSYGTPSDSLQRVVFNASCMSRGIMPTPSVDIGLPYNRDMADVAEWCYFPTLVLLNSFADVLHQIDLPVFKKGYFGNYDPRANREKMPVGQKFNEDKIILLQLLPEFCIIGYNIQMPASDVLTRGLVEFCKTKTVTPWLCFASQILLDVHHLMRHSHLGAFQDLRMSGLRIQRTIAEYLNLSKSHPQPKFWPKEGDEEIKDLHSTVESCIIEDPIYVVKVNVLPQGHVPEKHALFSQHAILCGVNMFHINMRMQSVGQQLVTQWYDVQQLAFLYNLVKQTPTYAHLSWPDMEAFIKIHGESHIFIGSRPNNASESLNRLELATGISSATKFARDSRNRSDFQRPNGKNSRILEPTTTVANLFCGQYVIGLQKEEEGIKNIDKVLDTLSQESSLEATSKKIQPTNPQNLLQRKWADTHHIGTIQLLALVKSRLFEEEPVILFNYFGMHKRSLELLREIKAKEHHKFVQYFTPDYMPDESFISNIVILVHHVARGSAQNAKGMGMMPKNDGRQITSRIVVSCGDIMQAYLQKNGDVACKELKIFCKNKTPIQEIAKDDGGRSEQFMSWVNFEDVLGPKVIASLMTGVPISSP</sequence>
<protein>
    <recommendedName>
        <fullName evidence="2">DUF6604 domain-containing protein</fullName>
    </recommendedName>
</protein>
<comment type="caution">
    <text evidence="3">The sequence shown here is derived from an EMBL/GenBank/DDBJ whole genome shotgun (WGS) entry which is preliminary data.</text>
</comment>
<proteinExistence type="predicted"/>
<reference evidence="4" key="1">
    <citation type="journal article" date="2017" name="Nat. Microbiol.">
        <title>Global analysis of biosynthetic gene clusters reveals vast potential of secondary metabolite production in Penicillium species.</title>
        <authorList>
            <person name="Nielsen J.C."/>
            <person name="Grijseels S."/>
            <person name="Prigent S."/>
            <person name="Ji B."/>
            <person name="Dainat J."/>
            <person name="Nielsen K.F."/>
            <person name="Frisvad J.C."/>
            <person name="Workman M."/>
            <person name="Nielsen J."/>
        </authorList>
    </citation>
    <scope>NUCLEOTIDE SEQUENCE [LARGE SCALE GENOMIC DNA]</scope>
    <source>
        <strain evidence="4">IBT 31811</strain>
    </source>
</reference>
<dbReference type="InterPro" id="IPR046539">
    <property type="entry name" value="DUF6604"/>
</dbReference>
<dbReference type="STRING" id="416450.A0A1V6PFL3"/>
<dbReference type="PANTHER" id="PTHR38795:SF1">
    <property type="entry name" value="DUF6604 DOMAIN-CONTAINING PROTEIN"/>
    <property type="match status" value="1"/>
</dbReference>
<evidence type="ECO:0000256" key="1">
    <source>
        <dbReference type="SAM" id="MobiDB-lite"/>
    </source>
</evidence>
<dbReference type="Proteomes" id="UP000191672">
    <property type="component" value="Unassembled WGS sequence"/>
</dbReference>
<dbReference type="EMBL" id="MDYN01000143">
    <property type="protein sequence ID" value="OQD75869.1"/>
    <property type="molecule type" value="Genomic_DNA"/>
</dbReference>
<evidence type="ECO:0000313" key="3">
    <source>
        <dbReference type="EMBL" id="OQD75869.1"/>
    </source>
</evidence>